<dbReference type="Proteomes" id="UP000095287">
    <property type="component" value="Unplaced"/>
</dbReference>
<protein>
    <submittedName>
        <fullName evidence="2">Uncharacterized protein</fullName>
    </submittedName>
</protein>
<organism evidence="1 2">
    <name type="scientific">Steinernema glaseri</name>
    <dbReference type="NCBI Taxonomy" id="37863"/>
    <lineage>
        <taxon>Eukaryota</taxon>
        <taxon>Metazoa</taxon>
        <taxon>Ecdysozoa</taxon>
        <taxon>Nematoda</taxon>
        <taxon>Chromadorea</taxon>
        <taxon>Rhabditida</taxon>
        <taxon>Tylenchina</taxon>
        <taxon>Panagrolaimomorpha</taxon>
        <taxon>Strongyloidoidea</taxon>
        <taxon>Steinernematidae</taxon>
        <taxon>Steinernema</taxon>
    </lineage>
</organism>
<name>A0A1I8AGJ0_9BILA</name>
<keyword evidence="1" id="KW-1185">Reference proteome</keyword>
<evidence type="ECO:0000313" key="1">
    <source>
        <dbReference type="Proteomes" id="UP000095287"/>
    </source>
</evidence>
<proteinExistence type="predicted"/>
<sequence>MSRRRQCVIKMSISNARRLIGSAICEIRAIAAASIRPTQAKDGRSAICPDRLRRVDKETAMSDGADHIRRQTGLSDWIEAARMQKWKFAKKTMLREDRRWSAETSLWTPTADYPTAKRPLGHPRTRWEDDWKKISRNWRHWTAEDWDHIKCAYVRCE</sequence>
<accession>A0A1I8AGJ0</accession>
<reference evidence="2" key="1">
    <citation type="submission" date="2016-11" db="UniProtKB">
        <authorList>
            <consortium name="WormBaseParasite"/>
        </authorList>
    </citation>
    <scope>IDENTIFICATION</scope>
</reference>
<dbReference type="WBParaSite" id="L893_g5381.t1">
    <property type="protein sequence ID" value="L893_g5381.t1"/>
    <property type="gene ID" value="L893_g5381"/>
</dbReference>
<evidence type="ECO:0000313" key="2">
    <source>
        <dbReference type="WBParaSite" id="L893_g5381.t1"/>
    </source>
</evidence>
<dbReference type="AlphaFoldDB" id="A0A1I8AGJ0"/>